<dbReference type="GO" id="GO:0005886">
    <property type="term" value="C:plasma membrane"/>
    <property type="evidence" value="ECO:0007669"/>
    <property type="project" value="TreeGrafter"/>
</dbReference>
<reference evidence="1 2" key="2">
    <citation type="submission" date="2018-11" db="EMBL/GenBank/DDBJ databases">
        <authorList>
            <consortium name="Pathogen Informatics"/>
        </authorList>
    </citation>
    <scope>NUCLEOTIDE SEQUENCE [LARGE SCALE GENOMIC DNA]</scope>
</reference>
<gene>
    <name evidence="1" type="ORF">GPUH_LOCUS20931</name>
</gene>
<dbReference type="GO" id="GO:0006897">
    <property type="term" value="P:endocytosis"/>
    <property type="evidence" value="ECO:0007669"/>
    <property type="project" value="TreeGrafter"/>
</dbReference>
<keyword evidence="2" id="KW-1185">Reference proteome</keyword>
<evidence type="ECO:0000313" key="2">
    <source>
        <dbReference type="Proteomes" id="UP000271098"/>
    </source>
</evidence>
<proteinExistence type="predicted"/>
<reference evidence="3" key="1">
    <citation type="submission" date="2016-06" db="UniProtKB">
        <authorList>
            <consortium name="WormBaseParasite"/>
        </authorList>
    </citation>
    <scope>IDENTIFICATION</scope>
</reference>
<dbReference type="InterPro" id="IPR051697">
    <property type="entry name" value="Patched_domain-protein"/>
</dbReference>
<dbReference type="WBParaSite" id="GPUH_0002095501-mRNA-1">
    <property type="protein sequence ID" value="GPUH_0002095501-mRNA-1"/>
    <property type="gene ID" value="GPUH_0002095501"/>
</dbReference>
<dbReference type="Proteomes" id="UP000271098">
    <property type="component" value="Unassembled WGS sequence"/>
</dbReference>
<evidence type="ECO:0000313" key="3">
    <source>
        <dbReference type="WBParaSite" id="GPUH_0002095501-mRNA-1"/>
    </source>
</evidence>
<dbReference type="PANTHER" id="PTHR10796">
    <property type="entry name" value="PATCHED-RELATED"/>
    <property type="match status" value="1"/>
</dbReference>
<name>A0A183EIY9_9BILA</name>
<accession>A0A183EIY9</accession>
<evidence type="ECO:0000313" key="1">
    <source>
        <dbReference type="EMBL" id="VDN37137.1"/>
    </source>
</evidence>
<protein>
    <submittedName>
        <fullName evidence="3">Glutaredoxin domain-containing protein</fullName>
    </submittedName>
</protein>
<dbReference type="AlphaFoldDB" id="A0A183EIY9"/>
<dbReference type="EMBL" id="UYRT01091484">
    <property type="protein sequence ID" value="VDN37137.1"/>
    <property type="molecule type" value="Genomic_DNA"/>
</dbReference>
<organism evidence="3">
    <name type="scientific">Gongylonema pulchrum</name>
    <dbReference type="NCBI Taxonomy" id="637853"/>
    <lineage>
        <taxon>Eukaryota</taxon>
        <taxon>Metazoa</taxon>
        <taxon>Ecdysozoa</taxon>
        <taxon>Nematoda</taxon>
        <taxon>Chromadorea</taxon>
        <taxon>Rhabditida</taxon>
        <taxon>Spirurina</taxon>
        <taxon>Spiruromorpha</taxon>
        <taxon>Spiruroidea</taxon>
        <taxon>Gongylonematidae</taxon>
        <taxon>Gongylonema</taxon>
    </lineage>
</organism>
<sequence>MISSSSFGMFKIVLRDRIRDGYTPTNAPSRYEMDVLREFWNTSGDPMMTVVMLTAKDGGSMLRDEYLAEVNRLTSYLMTNHSVTHNKQPVIYENFCSPYCAMNIAIRLFKQGVDVERAHLERNEPLSDDTTLSYPVAKIDGFNIHLERNFFGITLKDLPSKNAFVGKNFTADQLLANSTSYAQLLSNLKFVKVSSFYLPLKLVLFYIHAINAS</sequence>
<dbReference type="PANTHER" id="PTHR10796:SF90">
    <property type="entry name" value="SSD DOMAIN-CONTAINING PROTEIN"/>
    <property type="match status" value="1"/>
</dbReference>
<dbReference type="GO" id="GO:0030659">
    <property type="term" value="C:cytoplasmic vesicle membrane"/>
    <property type="evidence" value="ECO:0007669"/>
    <property type="project" value="TreeGrafter"/>
</dbReference>
<dbReference type="OrthoDB" id="6510177at2759"/>
<dbReference type="GO" id="GO:0018996">
    <property type="term" value="P:molting cycle, collagen and cuticulin-based cuticle"/>
    <property type="evidence" value="ECO:0007669"/>
    <property type="project" value="TreeGrafter"/>
</dbReference>